<dbReference type="GO" id="GO:0033179">
    <property type="term" value="C:proton-transporting V-type ATPase, V0 domain"/>
    <property type="evidence" value="ECO:0007669"/>
    <property type="project" value="InterPro"/>
</dbReference>
<keyword evidence="2 6" id="KW-0813">Transport</keyword>
<dbReference type="AlphaFoldDB" id="A0A328PJG5"/>
<dbReference type="HAMAP" id="MF_00314">
    <property type="entry name" value="ATP_synth_C_arch"/>
    <property type="match status" value="1"/>
</dbReference>
<keyword evidence="6" id="KW-0472">Membrane</keyword>
<comment type="subcellular location">
    <subcellularLocation>
        <location evidence="6">Cell membrane</location>
        <topology evidence="6">Peripheral membrane protein</topology>
    </subcellularLocation>
</comment>
<dbReference type="OrthoDB" id="4272at2157"/>
<evidence type="ECO:0000256" key="5">
    <source>
        <dbReference type="ARBA" id="ARBA00023310"/>
    </source>
</evidence>
<comment type="subunit">
    <text evidence="6">Has multiple subunits with at least A(3), B(3), C, D, E, F, H, I and proteolipid K(x).</text>
</comment>
<dbReference type="GO" id="GO:0046961">
    <property type="term" value="F:proton-transporting ATPase activity, rotational mechanism"/>
    <property type="evidence" value="ECO:0007669"/>
    <property type="project" value="InterPro"/>
</dbReference>
<dbReference type="InterPro" id="IPR002843">
    <property type="entry name" value="ATPase_V0-cplx_csu/dsu"/>
</dbReference>
<dbReference type="Gene3D" id="1.10.132.50">
    <property type="entry name" value="ATP synthase (C/AC39) subunit, domain 3"/>
    <property type="match status" value="1"/>
</dbReference>
<comment type="similarity">
    <text evidence="1 6">Belongs to the V-ATPase V0D/AC39 subunit family.</text>
</comment>
<dbReference type="EMBL" id="QLOE01000003">
    <property type="protein sequence ID" value="RAO79464.1"/>
    <property type="molecule type" value="Genomic_DNA"/>
</dbReference>
<dbReference type="InterPro" id="IPR036079">
    <property type="entry name" value="ATPase_csu/dsu_sf"/>
</dbReference>
<evidence type="ECO:0000256" key="2">
    <source>
        <dbReference type="ARBA" id="ARBA00022448"/>
    </source>
</evidence>
<dbReference type="SUPFAM" id="SSF103486">
    <property type="entry name" value="V-type ATP synthase subunit C"/>
    <property type="match status" value="1"/>
</dbReference>
<name>A0A328PJG5_9EURY</name>
<comment type="caution">
    <text evidence="7">The sequence shown here is derived from an EMBL/GenBank/DDBJ whole genome shotgun (WGS) entry which is preliminary data.</text>
</comment>
<keyword evidence="4 6" id="KW-0406">Ion transport</keyword>
<keyword evidence="6" id="KW-1003">Cell membrane</keyword>
<dbReference type="Gene3D" id="1.20.1690.10">
    <property type="entry name" value="V-type ATP synthase subunit C domain"/>
    <property type="match status" value="2"/>
</dbReference>
<dbReference type="Pfam" id="PF01992">
    <property type="entry name" value="vATP-synt_AC39"/>
    <property type="match status" value="1"/>
</dbReference>
<evidence type="ECO:0000313" key="8">
    <source>
        <dbReference type="Proteomes" id="UP000249782"/>
    </source>
</evidence>
<comment type="function">
    <text evidence="6">Component of the A-type ATP synthase that produces ATP from ADP in the presence of a proton gradient across the membrane.</text>
</comment>
<evidence type="ECO:0000256" key="3">
    <source>
        <dbReference type="ARBA" id="ARBA00022781"/>
    </source>
</evidence>
<dbReference type="GO" id="GO:0005524">
    <property type="term" value="F:ATP binding"/>
    <property type="evidence" value="ECO:0007669"/>
    <property type="project" value="UniProtKB-UniRule"/>
</dbReference>
<gene>
    <name evidence="7" type="primary">ahaC</name>
    <name evidence="6" type="synonym">atpC</name>
    <name evidence="7" type="ORF">DPC56_03260</name>
</gene>
<dbReference type="InterPro" id="IPR050873">
    <property type="entry name" value="V-ATPase_V0D/AC39_subunit"/>
</dbReference>
<protein>
    <recommendedName>
        <fullName evidence="6">A-type ATP synthase subunit C</fullName>
    </recommendedName>
</protein>
<keyword evidence="5 6" id="KW-0066">ATP synthesis</keyword>
<dbReference type="GO" id="GO:0005886">
    <property type="term" value="C:plasma membrane"/>
    <property type="evidence" value="ECO:0007669"/>
    <property type="project" value="UniProtKB-SubCell"/>
</dbReference>
<keyword evidence="3 6" id="KW-0375">Hydrogen ion transport</keyword>
<dbReference type="PANTHER" id="PTHR38682:SF1">
    <property type="entry name" value="V-TYPE ATP SYNTHASE SUBUNIT C"/>
    <property type="match status" value="1"/>
</dbReference>
<keyword evidence="8" id="KW-1185">Reference proteome</keyword>
<accession>A0A328PJG5</accession>
<dbReference type="InterPro" id="IPR014272">
    <property type="entry name" value="ATPase_V0-cplx_csu"/>
</dbReference>
<dbReference type="PANTHER" id="PTHR38682">
    <property type="entry name" value="V-TYPE ATP SYNTHASE SUBUNIT C"/>
    <property type="match status" value="1"/>
</dbReference>
<dbReference type="InterPro" id="IPR044911">
    <property type="entry name" value="V-type_ATPase_csu/dsu_dom_3"/>
</dbReference>
<dbReference type="GO" id="GO:0046933">
    <property type="term" value="F:proton-transporting ATP synthase activity, rotational mechanism"/>
    <property type="evidence" value="ECO:0007669"/>
    <property type="project" value="UniProtKB-UniRule"/>
</dbReference>
<dbReference type="GO" id="GO:0042777">
    <property type="term" value="P:proton motive force-driven plasma membrane ATP synthesis"/>
    <property type="evidence" value="ECO:0007669"/>
    <property type="project" value="UniProtKB-UniRule"/>
</dbReference>
<evidence type="ECO:0000256" key="4">
    <source>
        <dbReference type="ARBA" id="ARBA00023065"/>
    </source>
</evidence>
<dbReference type="InterPro" id="IPR035067">
    <property type="entry name" value="V-type_ATPase_csu/dsu"/>
</dbReference>
<reference evidence="7 8" key="1">
    <citation type="submission" date="2018-06" db="EMBL/GenBank/DDBJ databases">
        <title>Draft genome sequence of hyperthermophilic methanogen Methanothermobacter tenebrarum sp. MCM-B 1447.</title>
        <authorList>
            <person name="Pore S.D."/>
            <person name="Dagar S."/>
            <person name="Dhakephalkar P.K."/>
        </authorList>
    </citation>
    <scope>NUCLEOTIDE SEQUENCE [LARGE SCALE GENOMIC DNA]</scope>
    <source>
        <strain evidence="7 8">MCM B 1447</strain>
    </source>
</reference>
<sequence length="369" mass="42264">MLKALISIVAAAGAIIIVVPTIKFLRDVVPFAYPTARVRARMGRLFTDRQLAEIIETENLKEFKNYLRGFPDYAKYIDEYPIEKALESQLAEIYQLITEIAPKRLKRVFEVQSKKWDIKNIKSLLTAKDTGLSPEETMDLLIPFGELKDKLEKLTDLKTVEDIIAALEDTEYGPILEAAFPDYEKTGMLLPFEAALDKYYMETILEVLEEISIPKEDIEILRTYFGAQIDATNLKIILRAKADNLKYEDISPYIIPESYQLPEWKLEYLMEAENIKGMISELEGTDYGPVLTEAFPKYEETGSLATFERALEKYINETARTFALKRPLGVGPIITFLSRKEAEIKNLKVIARSKREPAFPEPILKEMLI</sequence>
<evidence type="ECO:0000313" key="7">
    <source>
        <dbReference type="EMBL" id="RAO79464.1"/>
    </source>
</evidence>
<organism evidence="7 8">
    <name type="scientific">Methanothermobacter tenebrarum</name>
    <dbReference type="NCBI Taxonomy" id="680118"/>
    <lineage>
        <taxon>Archaea</taxon>
        <taxon>Methanobacteriati</taxon>
        <taxon>Methanobacteriota</taxon>
        <taxon>Methanomada group</taxon>
        <taxon>Methanobacteria</taxon>
        <taxon>Methanobacteriales</taxon>
        <taxon>Methanobacteriaceae</taxon>
        <taxon>Methanothermobacter</taxon>
    </lineage>
</organism>
<proteinExistence type="inferred from homology"/>
<dbReference type="Proteomes" id="UP000249782">
    <property type="component" value="Unassembled WGS sequence"/>
</dbReference>
<dbReference type="NCBIfam" id="TIGR02923">
    <property type="entry name" value="AhaC"/>
    <property type="match status" value="1"/>
</dbReference>
<evidence type="ECO:0000256" key="6">
    <source>
        <dbReference type="HAMAP-Rule" id="MF_00314"/>
    </source>
</evidence>
<evidence type="ECO:0000256" key="1">
    <source>
        <dbReference type="ARBA" id="ARBA00006709"/>
    </source>
</evidence>